<comment type="caution">
    <text evidence="2">The sequence shown here is derived from an EMBL/GenBank/DDBJ whole genome shotgun (WGS) entry which is preliminary data.</text>
</comment>
<gene>
    <name evidence="2" type="ORF">C297_p00245</name>
</gene>
<dbReference type="AlphaFoldDB" id="T0L4E6"/>
<feature type="transmembrane region" description="Helical" evidence="1">
    <location>
        <begin position="12"/>
        <end position="36"/>
    </location>
</feature>
<proteinExistence type="predicted"/>
<keyword evidence="1" id="KW-1133">Transmembrane helix</keyword>
<keyword evidence="1" id="KW-0812">Transmembrane</keyword>
<keyword evidence="2" id="KW-0614">Plasmid</keyword>
<accession>T0L4E6</accession>
<name>T0L4E6_KINKI</name>
<protein>
    <submittedName>
        <fullName evidence="2">Uncharacterized protein</fullName>
    </submittedName>
</protein>
<dbReference type="EMBL" id="AMPT01000016">
    <property type="protein sequence ID" value="EQB59608.1"/>
    <property type="molecule type" value="Genomic_DNA"/>
</dbReference>
<keyword evidence="1" id="KW-0472">Membrane</keyword>
<reference evidence="2" key="1">
    <citation type="journal article" date="2013" name="Antimicrob. Agents Chemother.">
        <title>Characterization of TEM-1 beta-lactamase producing Kingella kingae clinical isolates.</title>
        <authorList>
            <person name="Banerjee A."/>
            <person name="Kaplan J.B."/>
            <person name="Soherwardy A."/>
            <person name="Nudell Y."/>
            <person name="Mackenzie G.A."/>
            <person name="Johnson S."/>
            <person name="Balashova N.V."/>
        </authorList>
    </citation>
    <scope>NUCLEOTIDE SEQUENCE</scope>
    <source>
        <strain evidence="2">KKC2005004457</strain>
        <plasmid evidence="2">unnamed</plasmid>
    </source>
</reference>
<geneLocation type="plasmid" evidence="2">
    <name>unnamed</name>
</geneLocation>
<evidence type="ECO:0000256" key="1">
    <source>
        <dbReference type="SAM" id="Phobius"/>
    </source>
</evidence>
<sequence length="85" mass="9913">MLKIFRQPEKLILSRNFGAVFFLLLNFCFEKIFGYFENFGLGGFVKKLKLKKWVCDVKRNKVKTRARVTVFGSLDNSGFEGYKCS</sequence>
<evidence type="ECO:0000313" key="2">
    <source>
        <dbReference type="EMBL" id="EQB59608.1"/>
    </source>
</evidence>
<organism evidence="2">
    <name type="scientific">Kingella kingae KKC2005004457</name>
    <dbReference type="NCBI Taxonomy" id="1229911"/>
    <lineage>
        <taxon>Bacteria</taxon>
        <taxon>Pseudomonadati</taxon>
        <taxon>Pseudomonadota</taxon>
        <taxon>Betaproteobacteria</taxon>
        <taxon>Neisseriales</taxon>
        <taxon>Neisseriaceae</taxon>
        <taxon>Kingella</taxon>
    </lineage>
</organism>